<dbReference type="Pfam" id="PF11951">
    <property type="entry name" value="Fungal_trans_2"/>
    <property type="match status" value="1"/>
</dbReference>
<protein>
    <submittedName>
        <fullName evidence="3">Fungal Zn binuclear cluster domain-containing protein</fullName>
    </submittedName>
</protein>
<dbReference type="AlphaFoldDB" id="A0A1B7YBC4"/>
<feature type="region of interest" description="Disordered" evidence="2">
    <location>
        <begin position="1"/>
        <end position="21"/>
    </location>
</feature>
<gene>
    <name evidence="3" type="ORF">CH63R_08029</name>
</gene>
<keyword evidence="4" id="KW-1185">Reference proteome</keyword>
<comment type="caution">
    <text evidence="3">The sequence shown here is derived from an EMBL/GenBank/DDBJ whole genome shotgun (WGS) entry which is preliminary data.</text>
</comment>
<dbReference type="InterPro" id="IPR021858">
    <property type="entry name" value="Fun_TF"/>
</dbReference>
<dbReference type="Proteomes" id="UP000092177">
    <property type="component" value="Chromosome 5"/>
</dbReference>
<evidence type="ECO:0000313" key="3">
    <source>
        <dbReference type="EMBL" id="OBR09264.1"/>
    </source>
</evidence>
<reference evidence="4" key="1">
    <citation type="journal article" date="2017" name="BMC Genomics">
        <title>Gapless genome assembly of Colletotrichum higginsianum reveals chromosome structure and association of transposable elements with secondary metabolite gene clusters.</title>
        <authorList>
            <person name="Dallery J.-F."/>
            <person name="Lapalu N."/>
            <person name="Zampounis A."/>
            <person name="Pigne S."/>
            <person name="Luyten I."/>
            <person name="Amselem J."/>
            <person name="Wittenberg A.H.J."/>
            <person name="Zhou S."/>
            <person name="de Queiroz M.V."/>
            <person name="Robin G.P."/>
            <person name="Auger A."/>
            <person name="Hainaut M."/>
            <person name="Henrissat B."/>
            <person name="Kim K.-T."/>
            <person name="Lee Y.-H."/>
            <person name="Lespinet O."/>
            <person name="Schwartz D.C."/>
            <person name="Thon M.R."/>
            <person name="O'Connell R.J."/>
        </authorList>
    </citation>
    <scope>NUCLEOTIDE SEQUENCE [LARGE SCALE GENOMIC DNA]</scope>
    <source>
        <strain evidence="4">IMI 349063</strain>
    </source>
</reference>
<dbReference type="GO" id="GO:0001228">
    <property type="term" value="F:DNA-binding transcription activator activity, RNA polymerase II-specific"/>
    <property type="evidence" value="ECO:0007669"/>
    <property type="project" value="TreeGrafter"/>
</dbReference>
<sequence length="474" mass="52962">MEKRTRRLGHKKSRNGCQRCKARRVKVRETRESSTALPSLHELTSWGLLAVRRGTPVPEVRRPRGPLQSRRSTRDVSVNVDVDVSINGAAAAAAAAAPCANCANCAPEARCCSAIRPDPPSCGGRSRGSDASPYPGDPARDPRVDPAADPGDLSENWLQSLRLMHHYNTSTCHVLINHRCTEELWKTAVPEMACSHKFLMHGLLALSAMHYASLHPHEQKKWDIISVHHQNLALRSFALRLNDINQDNCEAYFFLATLIFILSIYSVAHGTRLGRAVSLDNVSQCFMLLHGIKGILEFQPIEKWRQRGGPLDTLLRAAEVPPGGSWSSSPFQKRLDAVTVLAREVRASFNEVINPQSVCVLALESLRRTHQICKSADDEPDGVDKSGVAWAWAANLPPLFIEMIDSRHPTALVILAHYAALARLFEQASNWLFYGWSDTVMSLLDEALDDEWRPWIEWPKRSLTERIDVDDMEV</sequence>
<dbReference type="RefSeq" id="XP_018157781.1">
    <property type="nucleotide sequence ID" value="XM_018303003.1"/>
</dbReference>
<dbReference type="PANTHER" id="PTHR47784">
    <property type="entry name" value="STEROL UPTAKE CONTROL PROTEIN 2"/>
    <property type="match status" value="1"/>
</dbReference>
<dbReference type="EMBL" id="LTAN01000005">
    <property type="protein sequence ID" value="OBR09264.1"/>
    <property type="molecule type" value="Genomic_DNA"/>
</dbReference>
<dbReference type="GeneID" id="28867110"/>
<keyword evidence="1" id="KW-0539">Nucleus</keyword>
<dbReference type="VEuPathDB" id="FungiDB:CH63R_08029"/>
<evidence type="ECO:0000256" key="2">
    <source>
        <dbReference type="SAM" id="MobiDB-lite"/>
    </source>
</evidence>
<organism evidence="3 4">
    <name type="scientific">Colletotrichum higginsianum (strain IMI 349063)</name>
    <name type="common">Crucifer anthracnose fungus</name>
    <dbReference type="NCBI Taxonomy" id="759273"/>
    <lineage>
        <taxon>Eukaryota</taxon>
        <taxon>Fungi</taxon>
        <taxon>Dikarya</taxon>
        <taxon>Ascomycota</taxon>
        <taxon>Pezizomycotina</taxon>
        <taxon>Sordariomycetes</taxon>
        <taxon>Hypocreomycetidae</taxon>
        <taxon>Glomerellales</taxon>
        <taxon>Glomerellaceae</taxon>
        <taxon>Colletotrichum</taxon>
        <taxon>Colletotrichum destructivum species complex</taxon>
    </lineage>
</organism>
<dbReference type="KEGG" id="chig:CH63R_08029"/>
<dbReference type="PANTHER" id="PTHR47784:SF5">
    <property type="entry name" value="STEROL UPTAKE CONTROL PROTEIN 2"/>
    <property type="match status" value="1"/>
</dbReference>
<dbReference type="OrthoDB" id="3546279at2759"/>
<evidence type="ECO:0000313" key="4">
    <source>
        <dbReference type="Proteomes" id="UP000092177"/>
    </source>
</evidence>
<dbReference type="InterPro" id="IPR053157">
    <property type="entry name" value="Sterol_Uptake_Regulator"/>
</dbReference>
<name>A0A1B7YBC4_COLHI</name>
<evidence type="ECO:0000256" key="1">
    <source>
        <dbReference type="ARBA" id="ARBA00023242"/>
    </source>
</evidence>
<accession>A0A1B7YBC4</accession>
<proteinExistence type="predicted"/>
<feature type="region of interest" description="Disordered" evidence="2">
    <location>
        <begin position="120"/>
        <end position="151"/>
    </location>
</feature>